<protein>
    <submittedName>
        <fullName evidence="1">Uncharacterized protein</fullName>
    </submittedName>
</protein>
<reference evidence="1 2" key="1">
    <citation type="journal article" date="2018" name="Front. Plant Sci.">
        <title>Red Clover (Trifolium pratense) and Zigzag Clover (T. medium) - A Picture of Genomic Similarities and Differences.</title>
        <authorList>
            <person name="Dluhosova J."/>
            <person name="Istvanek J."/>
            <person name="Nedelnik J."/>
            <person name="Repkova J."/>
        </authorList>
    </citation>
    <scope>NUCLEOTIDE SEQUENCE [LARGE SCALE GENOMIC DNA]</scope>
    <source>
        <strain evidence="2">cv. 10/8</strain>
        <tissue evidence="1">Leaf</tissue>
    </source>
</reference>
<proteinExistence type="predicted"/>
<name>A0A392W946_9FABA</name>
<comment type="caution">
    <text evidence="1">The sequence shown here is derived from an EMBL/GenBank/DDBJ whole genome shotgun (WGS) entry which is preliminary data.</text>
</comment>
<accession>A0A392W946</accession>
<keyword evidence="2" id="KW-1185">Reference proteome</keyword>
<organism evidence="1 2">
    <name type="scientific">Trifolium medium</name>
    <dbReference type="NCBI Taxonomy" id="97028"/>
    <lineage>
        <taxon>Eukaryota</taxon>
        <taxon>Viridiplantae</taxon>
        <taxon>Streptophyta</taxon>
        <taxon>Embryophyta</taxon>
        <taxon>Tracheophyta</taxon>
        <taxon>Spermatophyta</taxon>
        <taxon>Magnoliopsida</taxon>
        <taxon>eudicotyledons</taxon>
        <taxon>Gunneridae</taxon>
        <taxon>Pentapetalae</taxon>
        <taxon>rosids</taxon>
        <taxon>fabids</taxon>
        <taxon>Fabales</taxon>
        <taxon>Fabaceae</taxon>
        <taxon>Papilionoideae</taxon>
        <taxon>50 kb inversion clade</taxon>
        <taxon>NPAAA clade</taxon>
        <taxon>Hologalegina</taxon>
        <taxon>IRL clade</taxon>
        <taxon>Trifolieae</taxon>
        <taxon>Trifolium</taxon>
    </lineage>
</organism>
<dbReference type="EMBL" id="LXQA011436003">
    <property type="protein sequence ID" value="MCI97208.1"/>
    <property type="molecule type" value="Genomic_DNA"/>
</dbReference>
<evidence type="ECO:0000313" key="1">
    <source>
        <dbReference type="EMBL" id="MCI97208.1"/>
    </source>
</evidence>
<evidence type="ECO:0000313" key="2">
    <source>
        <dbReference type="Proteomes" id="UP000265520"/>
    </source>
</evidence>
<sequence>AMGQGQFDLLALAQRAVLPCFCDFSSGVDSGLTFVDF</sequence>
<dbReference type="Proteomes" id="UP000265520">
    <property type="component" value="Unassembled WGS sequence"/>
</dbReference>
<feature type="non-terminal residue" evidence="1">
    <location>
        <position position="1"/>
    </location>
</feature>
<dbReference type="AlphaFoldDB" id="A0A392W946"/>